<gene>
    <name evidence="2" type="ORF">BKA55DRAFT_14277</name>
</gene>
<dbReference type="Proteomes" id="UP000720189">
    <property type="component" value="Unassembled WGS sequence"/>
</dbReference>
<evidence type="ECO:0000313" key="3">
    <source>
        <dbReference type="Proteomes" id="UP000720189"/>
    </source>
</evidence>
<sequence>MSIFASCEATLANAISAYIQTKEPTVLHSALRATREAIGSLRTENSIDVSNENHMIQIRRLTEGVMTEVDASNFIHSYKFISPDAVTPFTESTITQKAILQLNAGIEAGALSLIEPCPPDIADSLYRGIVVHFCETASISDLDYDQSALLSAVVRAYRMTEASGVCLPPKPYSIGSVDAGLLQTVLASVRFDAYQHIKDLDGFIGFTEKEYEGGVGFNITDNRSLVRTITNICDTNVSAQSCKSLQQRMALQNLIPLQLLRNDFERKYLQYSDILKAINKQSDKDSVSGTSSESEDDGTGDFTMTDGVDDMEIDESVSTKYNTSN</sequence>
<dbReference type="AlphaFoldDB" id="A0A9P9R8H6"/>
<evidence type="ECO:0000256" key="1">
    <source>
        <dbReference type="SAM" id="MobiDB-lite"/>
    </source>
</evidence>
<organism evidence="2 3">
    <name type="scientific">Fusarium redolens</name>
    <dbReference type="NCBI Taxonomy" id="48865"/>
    <lineage>
        <taxon>Eukaryota</taxon>
        <taxon>Fungi</taxon>
        <taxon>Dikarya</taxon>
        <taxon>Ascomycota</taxon>
        <taxon>Pezizomycotina</taxon>
        <taxon>Sordariomycetes</taxon>
        <taxon>Hypocreomycetidae</taxon>
        <taxon>Hypocreales</taxon>
        <taxon>Nectriaceae</taxon>
        <taxon>Fusarium</taxon>
        <taxon>Fusarium redolens species complex</taxon>
    </lineage>
</organism>
<evidence type="ECO:0000313" key="2">
    <source>
        <dbReference type="EMBL" id="KAH7269544.1"/>
    </source>
</evidence>
<feature type="region of interest" description="Disordered" evidence="1">
    <location>
        <begin position="281"/>
        <end position="325"/>
    </location>
</feature>
<feature type="compositionally biased region" description="Polar residues" evidence="1">
    <location>
        <begin position="316"/>
        <end position="325"/>
    </location>
</feature>
<dbReference type="RefSeq" id="XP_046056312.1">
    <property type="nucleotide sequence ID" value="XM_046184903.1"/>
</dbReference>
<reference evidence="2" key="1">
    <citation type="journal article" date="2021" name="Nat. Commun.">
        <title>Genetic determinants of endophytism in the Arabidopsis root mycobiome.</title>
        <authorList>
            <person name="Mesny F."/>
            <person name="Miyauchi S."/>
            <person name="Thiergart T."/>
            <person name="Pickel B."/>
            <person name="Atanasova L."/>
            <person name="Karlsson M."/>
            <person name="Huettel B."/>
            <person name="Barry K.W."/>
            <person name="Haridas S."/>
            <person name="Chen C."/>
            <person name="Bauer D."/>
            <person name="Andreopoulos W."/>
            <person name="Pangilinan J."/>
            <person name="LaButti K."/>
            <person name="Riley R."/>
            <person name="Lipzen A."/>
            <person name="Clum A."/>
            <person name="Drula E."/>
            <person name="Henrissat B."/>
            <person name="Kohler A."/>
            <person name="Grigoriev I.V."/>
            <person name="Martin F.M."/>
            <person name="Hacquard S."/>
        </authorList>
    </citation>
    <scope>NUCLEOTIDE SEQUENCE</scope>
    <source>
        <strain evidence="2">MPI-CAGE-AT-0023</strain>
    </source>
</reference>
<accession>A0A9P9R8H6</accession>
<keyword evidence="3" id="KW-1185">Reference proteome</keyword>
<comment type="caution">
    <text evidence="2">The sequence shown here is derived from an EMBL/GenBank/DDBJ whole genome shotgun (WGS) entry which is preliminary data.</text>
</comment>
<dbReference type="GeneID" id="70214857"/>
<proteinExistence type="predicted"/>
<dbReference type="EMBL" id="JAGMUX010000001">
    <property type="protein sequence ID" value="KAH7269544.1"/>
    <property type="molecule type" value="Genomic_DNA"/>
</dbReference>
<protein>
    <submittedName>
        <fullName evidence="2">Uncharacterized protein</fullName>
    </submittedName>
</protein>
<name>A0A9P9R8H6_FUSRE</name>